<dbReference type="PANTHER" id="PTHR12027:SF97">
    <property type="entry name" value="PROTEIN WNT-4"/>
    <property type="match status" value="1"/>
</dbReference>
<dbReference type="SMART" id="SM00097">
    <property type="entry name" value="WNT1"/>
    <property type="match status" value="1"/>
</dbReference>
<sequence>MRIPTFYYRTVIVLLLGLPSAYGYFGFVSQHANVARGRTNFGLTAWDPMLSHSYNFEDNYIDDGRGNRGISSNKLCEMMNLHKKQKRMCRRGRGVARTLLDAIELSVMECQFQFQNERWNCSLSEPHRRNLLKKGFKETSFLYAMSSASLVHEFARACSSGRLDRCTCDESKSLQNKEAWRWGGCGDNVKYGFRFTRRFLRRAKRRGKDHRAMINQHNSKLGIRVVRSNVNTTCKCHGVSGSCTVRTCWQQLSPFHKIGNILKRKYERAVKVEVDNNISYGKYELPKGEISNEIRPNTFLSAYGSSMVFMDDSPSYCSRSRYSLGTTGRECDKDRNCDAICCGRGYNVQTKAYNRSCACQVVWCCDFHCKQCLFEEEVHLCK</sequence>
<protein>
    <recommendedName>
        <fullName evidence="9">Protein Wnt</fullName>
    </recommendedName>
</protein>
<evidence type="ECO:0000256" key="2">
    <source>
        <dbReference type="ARBA" id="ARBA00005683"/>
    </source>
</evidence>
<evidence type="ECO:0000256" key="8">
    <source>
        <dbReference type="ARBA" id="ARBA00023288"/>
    </source>
</evidence>
<gene>
    <name evidence="10" type="ORF">KP79_PYT00251</name>
</gene>
<evidence type="ECO:0000256" key="3">
    <source>
        <dbReference type="ARBA" id="ARBA00022473"/>
    </source>
</evidence>
<evidence type="ECO:0000256" key="6">
    <source>
        <dbReference type="ARBA" id="ARBA00022687"/>
    </source>
</evidence>
<comment type="subcellular location">
    <subcellularLocation>
        <location evidence="1 9">Secreted</location>
        <location evidence="1 9">Extracellular space</location>
        <location evidence="1 9">Extracellular matrix</location>
    </subcellularLocation>
</comment>
<evidence type="ECO:0000256" key="4">
    <source>
        <dbReference type="ARBA" id="ARBA00022525"/>
    </source>
</evidence>
<comment type="similarity">
    <text evidence="2 9">Belongs to the Wnt family.</text>
</comment>
<dbReference type="STRING" id="6573.A0A210R2L3"/>
<accession>A0A210R2L3</accession>
<dbReference type="Pfam" id="PF00110">
    <property type="entry name" value="wnt"/>
    <property type="match status" value="1"/>
</dbReference>
<keyword evidence="5" id="KW-0272">Extracellular matrix</keyword>
<comment type="function">
    <text evidence="9">Ligand for members of the frizzled family of seven transmembrane receptors.</text>
</comment>
<dbReference type="PANTHER" id="PTHR12027">
    <property type="entry name" value="WNT RELATED"/>
    <property type="match status" value="1"/>
</dbReference>
<keyword evidence="4" id="KW-0964">Secreted</keyword>
<comment type="caution">
    <text evidence="10">The sequence shown here is derived from an EMBL/GenBank/DDBJ whole genome shotgun (WGS) entry which is preliminary data.</text>
</comment>
<evidence type="ECO:0000313" key="11">
    <source>
        <dbReference type="Proteomes" id="UP000242188"/>
    </source>
</evidence>
<evidence type="ECO:0000256" key="9">
    <source>
        <dbReference type="RuleBase" id="RU003500"/>
    </source>
</evidence>
<dbReference type="InterPro" id="IPR005817">
    <property type="entry name" value="Wnt"/>
</dbReference>
<proteinExistence type="inferred from homology"/>
<keyword evidence="3 9" id="KW-0217">Developmental protein</keyword>
<dbReference type="AlphaFoldDB" id="A0A210R2L3"/>
<dbReference type="OrthoDB" id="5945655at2759"/>
<evidence type="ECO:0000256" key="5">
    <source>
        <dbReference type="ARBA" id="ARBA00022530"/>
    </source>
</evidence>
<organism evidence="10 11">
    <name type="scientific">Mizuhopecten yessoensis</name>
    <name type="common">Japanese scallop</name>
    <name type="synonym">Patinopecten yessoensis</name>
    <dbReference type="NCBI Taxonomy" id="6573"/>
    <lineage>
        <taxon>Eukaryota</taxon>
        <taxon>Metazoa</taxon>
        <taxon>Spiralia</taxon>
        <taxon>Lophotrochozoa</taxon>
        <taxon>Mollusca</taxon>
        <taxon>Bivalvia</taxon>
        <taxon>Autobranchia</taxon>
        <taxon>Pteriomorphia</taxon>
        <taxon>Pectinida</taxon>
        <taxon>Pectinoidea</taxon>
        <taxon>Pectinidae</taxon>
        <taxon>Mizuhopecten</taxon>
    </lineage>
</organism>
<dbReference type="Gene3D" id="3.30.2460.20">
    <property type="match status" value="1"/>
</dbReference>
<dbReference type="GO" id="GO:0060070">
    <property type="term" value="P:canonical Wnt signaling pathway"/>
    <property type="evidence" value="ECO:0007669"/>
    <property type="project" value="TreeGrafter"/>
</dbReference>
<evidence type="ECO:0000256" key="1">
    <source>
        <dbReference type="ARBA" id="ARBA00004498"/>
    </source>
</evidence>
<keyword evidence="11" id="KW-1185">Reference proteome</keyword>
<dbReference type="InterPro" id="IPR018161">
    <property type="entry name" value="Wnt_CS"/>
</dbReference>
<dbReference type="GO" id="GO:0005125">
    <property type="term" value="F:cytokine activity"/>
    <property type="evidence" value="ECO:0007669"/>
    <property type="project" value="TreeGrafter"/>
</dbReference>
<evidence type="ECO:0000256" key="7">
    <source>
        <dbReference type="ARBA" id="ARBA00023157"/>
    </source>
</evidence>
<dbReference type="InterPro" id="IPR043158">
    <property type="entry name" value="Wnt_C"/>
</dbReference>
<dbReference type="CDD" id="cd19341">
    <property type="entry name" value="Wnt_Wnt9"/>
    <property type="match status" value="1"/>
</dbReference>
<dbReference type="Proteomes" id="UP000242188">
    <property type="component" value="Unassembled WGS sequence"/>
</dbReference>
<reference evidence="10 11" key="1">
    <citation type="journal article" date="2017" name="Nat. Ecol. Evol.">
        <title>Scallop genome provides insights into evolution of bilaterian karyotype and development.</title>
        <authorList>
            <person name="Wang S."/>
            <person name="Zhang J."/>
            <person name="Jiao W."/>
            <person name="Li J."/>
            <person name="Xun X."/>
            <person name="Sun Y."/>
            <person name="Guo X."/>
            <person name="Huan P."/>
            <person name="Dong B."/>
            <person name="Zhang L."/>
            <person name="Hu X."/>
            <person name="Sun X."/>
            <person name="Wang J."/>
            <person name="Zhao C."/>
            <person name="Wang Y."/>
            <person name="Wang D."/>
            <person name="Huang X."/>
            <person name="Wang R."/>
            <person name="Lv J."/>
            <person name="Li Y."/>
            <person name="Zhang Z."/>
            <person name="Liu B."/>
            <person name="Lu W."/>
            <person name="Hui Y."/>
            <person name="Liang J."/>
            <person name="Zhou Z."/>
            <person name="Hou R."/>
            <person name="Li X."/>
            <person name="Liu Y."/>
            <person name="Li H."/>
            <person name="Ning X."/>
            <person name="Lin Y."/>
            <person name="Zhao L."/>
            <person name="Xing Q."/>
            <person name="Dou J."/>
            <person name="Li Y."/>
            <person name="Mao J."/>
            <person name="Guo H."/>
            <person name="Dou H."/>
            <person name="Li T."/>
            <person name="Mu C."/>
            <person name="Jiang W."/>
            <person name="Fu Q."/>
            <person name="Fu X."/>
            <person name="Miao Y."/>
            <person name="Liu J."/>
            <person name="Yu Q."/>
            <person name="Li R."/>
            <person name="Liao H."/>
            <person name="Li X."/>
            <person name="Kong Y."/>
            <person name="Jiang Z."/>
            <person name="Chourrout D."/>
            <person name="Li R."/>
            <person name="Bao Z."/>
        </authorList>
    </citation>
    <scope>NUCLEOTIDE SEQUENCE [LARGE SCALE GENOMIC DNA]</scope>
    <source>
        <strain evidence="10 11">PY_sf001</strain>
    </source>
</reference>
<keyword evidence="8" id="KW-0449">Lipoprotein</keyword>
<dbReference type="GO" id="GO:0030182">
    <property type="term" value="P:neuron differentiation"/>
    <property type="evidence" value="ECO:0007669"/>
    <property type="project" value="TreeGrafter"/>
</dbReference>
<dbReference type="GO" id="GO:0005615">
    <property type="term" value="C:extracellular space"/>
    <property type="evidence" value="ECO:0007669"/>
    <property type="project" value="TreeGrafter"/>
</dbReference>
<evidence type="ECO:0000313" key="10">
    <source>
        <dbReference type="EMBL" id="OWF55278.1"/>
    </source>
</evidence>
<dbReference type="PROSITE" id="PS00246">
    <property type="entry name" value="WNT1"/>
    <property type="match status" value="1"/>
</dbReference>
<dbReference type="GO" id="GO:0005109">
    <property type="term" value="F:frizzled binding"/>
    <property type="evidence" value="ECO:0007669"/>
    <property type="project" value="TreeGrafter"/>
</dbReference>
<name>A0A210R2L3_MIZYE</name>
<dbReference type="EMBL" id="NEDP02000710">
    <property type="protein sequence ID" value="OWF55278.1"/>
    <property type="molecule type" value="Genomic_DNA"/>
</dbReference>
<dbReference type="PRINTS" id="PR01349">
    <property type="entry name" value="WNTPROTEIN"/>
</dbReference>
<keyword evidence="6 9" id="KW-0879">Wnt signaling pathway</keyword>
<keyword evidence="7" id="KW-1015">Disulfide bond</keyword>
<dbReference type="GO" id="GO:0045165">
    <property type="term" value="P:cell fate commitment"/>
    <property type="evidence" value="ECO:0007669"/>
    <property type="project" value="TreeGrafter"/>
</dbReference>